<proteinExistence type="predicted"/>
<dbReference type="SUPFAM" id="SSF46689">
    <property type="entry name" value="Homeodomain-like"/>
    <property type="match status" value="2"/>
</dbReference>
<evidence type="ECO:0000313" key="6">
    <source>
        <dbReference type="Proteomes" id="UP000518605"/>
    </source>
</evidence>
<sequence>MESRYDELAAYFLQVPVDIFGVHQTLLRTGIYQGHKYQPTTKCALLIALKGEAVFFYDGVSYPMYPGKTLLGGCNRSLEFVVQSSEFEYFLVHYLPTHARQEDPLIIETVSELHIELDAALLQLMEQLRGLSTILGNIEQLEKKTLFYRLLNKALLFERYQQNSESQPMMEQTIAHIRKHYMEPITLESLAEQHQMKAKYFSHLFRKYTGIGPINYLIQYRMKLAHELLTTADFSIREIARSVGYADAYYFSRLFKKHYGMSPSSVRLHASRNNPS</sequence>
<dbReference type="Gene3D" id="1.10.10.60">
    <property type="entry name" value="Homeodomain-like"/>
    <property type="match status" value="2"/>
</dbReference>
<dbReference type="InterPro" id="IPR037923">
    <property type="entry name" value="HTH-like"/>
</dbReference>
<gene>
    <name evidence="5" type="ORF">FHS16_006323</name>
</gene>
<dbReference type="PRINTS" id="PR00032">
    <property type="entry name" value="HTHARAC"/>
</dbReference>
<protein>
    <submittedName>
        <fullName evidence="5">YesN/AraC family two-component response regulator</fullName>
    </submittedName>
</protein>
<dbReference type="GO" id="GO:0043565">
    <property type="term" value="F:sequence-specific DNA binding"/>
    <property type="evidence" value="ECO:0007669"/>
    <property type="project" value="InterPro"/>
</dbReference>
<keyword evidence="6" id="KW-1185">Reference proteome</keyword>
<dbReference type="Pfam" id="PF12833">
    <property type="entry name" value="HTH_18"/>
    <property type="match status" value="1"/>
</dbReference>
<evidence type="ECO:0000256" key="1">
    <source>
        <dbReference type="ARBA" id="ARBA00023015"/>
    </source>
</evidence>
<dbReference type="SUPFAM" id="SSF51215">
    <property type="entry name" value="Regulatory protein AraC"/>
    <property type="match status" value="1"/>
</dbReference>
<reference evidence="5 6" key="1">
    <citation type="submission" date="2020-08" db="EMBL/GenBank/DDBJ databases">
        <title>Genomic Encyclopedia of Type Strains, Phase III (KMG-III): the genomes of soil and plant-associated and newly described type strains.</title>
        <authorList>
            <person name="Whitman W."/>
        </authorList>
    </citation>
    <scope>NUCLEOTIDE SEQUENCE [LARGE SCALE GENOMIC DNA]</scope>
    <source>
        <strain evidence="5 6">CECT 8234</strain>
    </source>
</reference>
<dbReference type="PROSITE" id="PS01124">
    <property type="entry name" value="HTH_ARAC_FAMILY_2"/>
    <property type="match status" value="1"/>
</dbReference>
<dbReference type="PROSITE" id="PS00041">
    <property type="entry name" value="HTH_ARAC_FAMILY_1"/>
    <property type="match status" value="1"/>
</dbReference>
<organism evidence="5 6">
    <name type="scientific">Paenibacillus endophyticus</name>
    <dbReference type="NCBI Taxonomy" id="1294268"/>
    <lineage>
        <taxon>Bacteria</taxon>
        <taxon>Bacillati</taxon>
        <taxon>Bacillota</taxon>
        <taxon>Bacilli</taxon>
        <taxon>Bacillales</taxon>
        <taxon>Paenibacillaceae</taxon>
        <taxon>Paenibacillus</taxon>
    </lineage>
</organism>
<keyword evidence="1" id="KW-0805">Transcription regulation</keyword>
<feature type="domain" description="HTH araC/xylS-type" evidence="4">
    <location>
        <begin position="171"/>
        <end position="269"/>
    </location>
</feature>
<dbReference type="RefSeq" id="WP_183571447.1">
    <property type="nucleotide sequence ID" value="NZ_JACHXW010000034.1"/>
</dbReference>
<name>A0A7W5CEH5_9BACL</name>
<dbReference type="PANTHER" id="PTHR43280:SF2">
    <property type="entry name" value="HTH-TYPE TRANSCRIPTIONAL REGULATOR EXSA"/>
    <property type="match status" value="1"/>
</dbReference>
<dbReference type="Proteomes" id="UP000518605">
    <property type="component" value="Unassembled WGS sequence"/>
</dbReference>
<evidence type="ECO:0000256" key="2">
    <source>
        <dbReference type="ARBA" id="ARBA00023125"/>
    </source>
</evidence>
<dbReference type="GO" id="GO:0003700">
    <property type="term" value="F:DNA-binding transcription factor activity"/>
    <property type="evidence" value="ECO:0007669"/>
    <property type="project" value="InterPro"/>
</dbReference>
<evidence type="ECO:0000256" key="3">
    <source>
        <dbReference type="ARBA" id="ARBA00023163"/>
    </source>
</evidence>
<dbReference type="PANTHER" id="PTHR43280">
    <property type="entry name" value="ARAC-FAMILY TRANSCRIPTIONAL REGULATOR"/>
    <property type="match status" value="1"/>
</dbReference>
<dbReference type="InterPro" id="IPR018060">
    <property type="entry name" value="HTH_AraC"/>
</dbReference>
<comment type="caution">
    <text evidence="5">The sequence shown here is derived from an EMBL/GenBank/DDBJ whole genome shotgun (WGS) entry which is preliminary data.</text>
</comment>
<dbReference type="AlphaFoldDB" id="A0A7W5CEH5"/>
<dbReference type="SMART" id="SM00342">
    <property type="entry name" value="HTH_ARAC"/>
    <property type="match status" value="1"/>
</dbReference>
<evidence type="ECO:0000313" key="5">
    <source>
        <dbReference type="EMBL" id="MBB3156201.1"/>
    </source>
</evidence>
<dbReference type="InterPro" id="IPR020449">
    <property type="entry name" value="Tscrpt_reg_AraC-type_HTH"/>
</dbReference>
<accession>A0A7W5CEH5</accession>
<keyword evidence="2" id="KW-0238">DNA-binding</keyword>
<evidence type="ECO:0000259" key="4">
    <source>
        <dbReference type="PROSITE" id="PS01124"/>
    </source>
</evidence>
<keyword evidence="3" id="KW-0804">Transcription</keyword>
<dbReference type="EMBL" id="JACHXW010000034">
    <property type="protein sequence ID" value="MBB3156201.1"/>
    <property type="molecule type" value="Genomic_DNA"/>
</dbReference>
<dbReference type="InterPro" id="IPR009057">
    <property type="entry name" value="Homeodomain-like_sf"/>
</dbReference>
<dbReference type="InterPro" id="IPR018062">
    <property type="entry name" value="HTH_AraC-typ_CS"/>
</dbReference>